<accession>A0AAU0UPM6</accession>
<comment type="function">
    <text evidence="3">Removes the formyl group from the N-terminal Met of newly synthesized proteins. Requires at least a dipeptide for an efficient rate of reaction. N-terminal L-methionine is a prerequisite for activity but the enzyme has broad specificity at other positions.</text>
</comment>
<dbReference type="Pfam" id="PF01327">
    <property type="entry name" value="Pep_deformylase"/>
    <property type="match status" value="1"/>
</dbReference>
<dbReference type="EC" id="3.5.1.88" evidence="3"/>
<comment type="similarity">
    <text evidence="1 3">Belongs to the polypeptide deformylase family.</text>
</comment>
<keyword evidence="5" id="KW-1185">Reference proteome</keyword>
<dbReference type="InterPro" id="IPR036821">
    <property type="entry name" value="Peptide_deformylase_sf"/>
</dbReference>
<protein>
    <recommendedName>
        <fullName evidence="3">Peptide deformylase</fullName>
        <shortName evidence="3">PDF</shortName>
        <ecNumber evidence="3">3.5.1.88</ecNumber>
    </recommendedName>
    <alternativeName>
        <fullName evidence="3">Polypeptide deformylase</fullName>
    </alternativeName>
</protein>
<dbReference type="PRINTS" id="PR01576">
    <property type="entry name" value="PDEFORMYLASE"/>
</dbReference>
<dbReference type="InterPro" id="IPR023635">
    <property type="entry name" value="Peptide_deformylase"/>
</dbReference>
<dbReference type="PANTHER" id="PTHR10458:SF22">
    <property type="entry name" value="PEPTIDE DEFORMYLASE"/>
    <property type="match status" value="1"/>
</dbReference>
<evidence type="ECO:0000256" key="2">
    <source>
        <dbReference type="ARBA" id="ARBA00023004"/>
    </source>
</evidence>
<keyword evidence="3" id="KW-0479">Metal-binding</keyword>
<dbReference type="EMBL" id="CP121694">
    <property type="protein sequence ID" value="WRO22169.1"/>
    <property type="molecule type" value="Genomic_DNA"/>
</dbReference>
<dbReference type="HAMAP" id="MF_00163">
    <property type="entry name" value="Pep_deformylase"/>
    <property type="match status" value="1"/>
</dbReference>
<dbReference type="CDD" id="cd00487">
    <property type="entry name" value="Pep_deformylase"/>
    <property type="match status" value="1"/>
</dbReference>
<dbReference type="GO" id="GO:0006412">
    <property type="term" value="P:translation"/>
    <property type="evidence" value="ECO:0007669"/>
    <property type="project" value="UniProtKB-UniRule"/>
</dbReference>
<feature type="binding site" evidence="3">
    <location>
        <position position="134"/>
    </location>
    <ligand>
        <name>Fe cation</name>
        <dbReference type="ChEBI" id="CHEBI:24875"/>
    </ligand>
</feature>
<keyword evidence="3" id="KW-0648">Protein biosynthesis</keyword>
<name>A0AAU0UPM6_9FIRM</name>
<sequence length="149" mass="16191">MAVYQIIKKGDPILREKARPVPKITPNIEKLLDNLADTMYAAEGAGLAAPQIGISKKVIVVDIGEGIFELINPEIISASGNEEDTEGCLSIPGLQGRVHRATEVTVIGLDRQGQEIKITAHGLFARALQHEIDHLDGILFIDKVTEFID</sequence>
<evidence type="ECO:0000256" key="1">
    <source>
        <dbReference type="ARBA" id="ARBA00010759"/>
    </source>
</evidence>
<dbReference type="PANTHER" id="PTHR10458">
    <property type="entry name" value="PEPTIDE DEFORMYLASE"/>
    <property type="match status" value="1"/>
</dbReference>
<dbReference type="PIRSF" id="PIRSF004749">
    <property type="entry name" value="Pep_def"/>
    <property type="match status" value="1"/>
</dbReference>
<dbReference type="KEGG" id="dbc:MFMK1_001994"/>
<feature type="binding site" evidence="3">
    <location>
        <position position="88"/>
    </location>
    <ligand>
        <name>Fe cation</name>
        <dbReference type="ChEBI" id="CHEBI:24875"/>
    </ligand>
</feature>
<dbReference type="GO" id="GO:0046872">
    <property type="term" value="F:metal ion binding"/>
    <property type="evidence" value="ECO:0007669"/>
    <property type="project" value="UniProtKB-KW"/>
</dbReference>
<feature type="binding site" evidence="3">
    <location>
        <position position="130"/>
    </location>
    <ligand>
        <name>Fe cation</name>
        <dbReference type="ChEBI" id="CHEBI:24875"/>
    </ligand>
</feature>
<keyword evidence="2 3" id="KW-0408">Iron</keyword>
<dbReference type="Gene3D" id="3.90.45.10">
    <property type="entry name" value="Peptide deformylase"/>
    <property type="match status" value="1"/>
</dbReference>
<dbReference type="NCBIfam" id="NF001159">
    <property type="entry name" value="PRK00150.1-3"/>
    <property type="match status" value="1"/>
</dbReference>
<gene>
    <name evidence="3 4" type="primary">def</name>
    <name evidence="4" type="ORF">MFMK1_001994</name>
</gene>
<dbReference type="RefSeq" id="WP_366921590.1">
    <property type="nucleotide sequence ID" value="NZ_CP121694.1"/>
</dbReference>
<keyword evidence="3 4" id="KW-0378">Hydrolase</keyword>
<dbReference type="GO" id="GO:0042586">
    <property type="term" value="F:peptide deformylase activity"/>
    <property type="evidence" value="ECO:0007669"/>
    <property type="project" value="UniProtKB-UniRule"/>
</dbReference>
<dbReference type="NCBIfam" id="TIGR00079">
    <property type="entry name" value="pept_deformyl"/>
    <property type="match status" value="1"/>
</dbReference>
<comment type="cofactor">
    <cofactor evidence="3">
        <name>Fe(2+)</name>
        <dbReference type="ChEBI" id="CHEBI:29033"/>
    </cofactor>
    <text evidence="3">Binds 1 Fe(2+) ion.</text>
</comment>
<comment type="catalytic activity">
    <reaction evidence="3">
        <text>N-terminal N-formyl-L-methionyl-[peptide] + H2O = N-terminal L-methionyl-[peptide] + formate</text>
        <dbReference type="Rhea" id="RHEA:24420"/>
        <dbReference type="Rhea" id="RHEA-COMP:10639"/>
        <dbReference type="Rhea" id="RHEA-COMP:10640"/>
        <dbReference type="ChEBI" id="CHEBI:15377"/>
        <dbReference type="ChEBI" id="CHEBI:15740"/>
        <dbReference type="ChEBI" id="CHEBI:49298"/>
        <dbReference type="ChEBI" id="CHEBI:64731"/>
        <dbReference type="EC" id="3.5.1.88"/>
    </reaction>
</comment>
<reference evidence="4 5" key="1">
    <citation type="submission" date="2023-04" db="EMBL/GenBank/DDBJ databases">
        <authorList>
            <person name="Hsu D."/>
        </authorList>
    </citation>
    <scope>NUCLEOTIDE SEQUENCE [LARGE SCALE GENOMIC DNA]</scope>
    <source>
        <strain evidence="4 5">MK1</strain>
    </source>
</reference>
<evidence type="ECO:0000313" key="4">
    <source>
        <dbReference type="EMBL" id="WRO22169.1"/>
    </source>
</evidence>
<dbReference type="AlphaFoldDB" id="A0AAU0UPM6"/>
<dbReference type="Proteomes" id="UP001329915">
    <property type="component" value="Chromosome"/>
</dbReference>
<proteinExistence type="inferred from homology"/>
<evidence type="ECO:0000256" key="3">
    <source>
        <dbReference type="HAMAP-Rule" id="MF_00163"/>
    </source>
</evidence>
<feature type="active site" evidence="3">
    <location>
        <position position="131"/>
    </location>
</feature>
<dbReference type="SUPFAM" id="SSF56420">
    <property type="entry name" value="Peptide deformylase"/>
    <property type="match status" value="1"/>
</dbReference>
<organism evidence="4 5">
    <name type="scientific">Metallumcola ferriviriculae</name>
    <dbReference type="NCBI Taxonomy" id="3039180"/>
    <lineage>
        <taxon>Bacteria</taxon>
        <taxon>Bacillati</taxon>
        <taxon>Bacillota</taxon>
        <taxon>Clostridia</taxon>
        <taxon>Neomoorellales</taxon>
        <taxon>Desulfitibacteraceae</taxon>
        <taxon>Metallumcola</taxon>
    </lineage>
</organism>
<evidence type="ECO:0000313" key="5">
    <source>
        <dbReference type="Proteomes" id="UP001329915"/>
    </source>
</evidence>